<name>X0ZR39_9ZZZZ</name>
<accession>X0ZR39</accession>
<proteinExistence type="predicted"/>
<sequence>MGEFCPILECGTVMDEYFIKVYKDLSSEEYTLESRGFWCPRCRMWF</sequence>
<dbReference type="EMBL" id="BART01005070">
    <property type="protein sequence ID" value="GAG60497.1"/>
    <property type="molecule type" value="Genomic_DNA"/>
</dbReference>
<protein>
    <submittedName>
        <fullName evidence="1">Uncharacterized protein</fullName>
    </submittedName>
</protein>
<dbReference type="AlphaFoldDB" id="X0ZR39"/>
<feature type="non-terminal residue" evidence="1">
    <location>
        <position position="46"/>
    </location>
</feature>
<gene>
    <name evidence="1" type="ORF">S01H4_12106</name>
</gene>
<comment type="caution">
    <text evidence="1">The sequence shown here is derived from an EMBL/GenBank/DDBJ whole genome shotgun (WGS) entry which is preliminary data.</text>
</comment>
<evidence type="ECO:0000313" key="1">
    <source>
        <dbReference type="EMBL" id="GAG60497.1"/>
    </source>
</evidence>
<reference evidence="1" key="1">
    <citation type="journal article" date="2014" name="Front. Microbiol.">
        <title>High frequency of phylogenetically diverse reductive dehalogenase-homologous genes in deep subseafloor sedimentary metagenomes.</title>
        <authorList>
            <person name="Kawai M."/>
            <person name="Futagami T."/>
            <person name="Toyoda A."/>
            <person name="Takaki Y."/>
            <person name="Nishi S."/>
            <person name="Hori S."/>
            <person name="Arai W."/>
            <person name="Tsubouchi T."/>
            <person name="Morono Y."/>
            <person name="Uchiyama I."/>
            <person name="Ito T."/>
            <person name="Fujiyama A."/>
            <person name="Inagaki F."/>
            <person name="Takami H."/>
        </authorList>
    </citation>
    <scope>NUCLEOTIDE SEQUENCE</scope>
    <source>
        <strain evidence="1">Expedition CK06-06</strain>
    </source>
</reference>
<organism evidence="1">
    <name type="scientific">marine sediment metagenome</name>
    <dbReference type="NCBI Taxonomy" id="412755"/>
    <lineage>
        <taxon>unclassified sequences</taxon>
        <taxon>metagenomes</taxon>
        <taxon>ecological metagenomes</taxon>
    </lineage>
</organism>